<reference evidence="1 2" key="1">
    <citation type="journal article" date="2014" name="Genome Biol. Evol.">
        <title>Comparative genomics and transcriptomics analyses reveal divergent lifestyle features of nematode endoparasitic fungus Hirsutella minnesotensis.</title>
        <authorList>
            <person name="Lai Y."/>
            <person name="Liu K."/>
            <person name="Zhang X."/>
            <person name="Zhang X."/>
            <person name="Li K."/>
            <person name="Wang N."/>
            <person name="Shu C."/>
            <person name="Wu Y."/>
            <person name="Wang C."/>
            <person name="Bushley K.E."/>
            <person name="Xiang M."/>
            <person name="Liu X."/>
        </authorList>
    </citation>
    <scope>NUCLEOTIDE SEQUENCE [LARGE SCALE GENOMIC DNA]</scope>
    <source>
        <strain evidence="1 2">3608</strain>
    </source>
</reference>
<dbReference type="AlphaFoldDB" id="A0A0F7ZGJ7"/>
<protein>
    <submittedName>
        <fullName evidence="1">Uncharacterized protein</fullName>
    </submittedName>
</protein>
<name>A0A0F7ZGJ7_9HYPO</name>
<dbReference type="EMBL" id="KQ030595">
    <property type="protein sequence ID" value="KJZ71011.1"/>
    <property type="molecule type" value="Genomic_DNA"/>
</dbReference>
<gene>
    <name evidence="1" type="ORF">HIM_09590</name>
</gene>
<dbReference type="OrthoDB" id="2679825at2759"/>
<dbReference type="Pfam" id="PF21858">
    <property type="entry name" value="DUF6914"/>
    <property type="match status" value="1"/>
</dbReference>
<evidence type="ECO:0000313" key="2">
    <source>
        <dbReference type="Proteomes" id="UP000054481"/>
    </source>
</evidence>
<evidence type="ECO:0000313" key="1">
    <source>
        <dbReference type="EMBL" id="KJZ71011.1"/>
    </source>
</evidence>
<organism evidence="1 2">
    <name type="scientific">Hirsutella minnesotensis 3608</name>
    <dbReference type="NCBI Taxonomy" id="1043627"/>
    <lineage>
        <taxon>Eukaryota</taxon>
        <taxon>Fungi</taxon>
        <taxon>Dikarya</taxon>
        <taxon>Ascomycota</taxon>
        <taxon>Pezizomycotina</taxon>
        <taxon>Sordariomycetes</taxon>
        <taxon>Hypocreomycetidae</taxon>
        <taxon>Hypocreales</taxon>
        <taxon>Ophiocordycipitaceae</taxon>
        <taxon>Hirsutella</taxon>
    </lineage>
</organism>
<dbReference type="InterPro" id="IPR054208">
    <property type="entry name" value="DUF6914"/>
</dbReference>
<dbReference type="Proteomes" id="UP000054481">
    <property type="component" value="Unassembled WGS sequence"/>
</dbReference>
<proteinExistence type="predicted"/>
<accession>A0A0F7ZGJ7</accession>
<keyword evidence="2" id="KW-1185">Reference proteome</keyword>
<sequence>MPSGKDRLYVALYARGGAPTMPGLEDTYHWSFIVGPKTEGIHSRGSRFHAVEKIVENDQSGPKAAWAYEEREIGMEPTSMLLVRIMIAKVKSVRRLRSLFEGVPVRPDVVGWNCVGWIKEALEAALSDGKALGTSASDWESVRDTAMWYVETKKAAHRFDGKGHYDSKVAATWDMMQGVELTP</sequence>